<accession>A0A967AQQ8</accession>
<dbReference type="PRINTS" id="PR01955">
    <property type="entry name" value="LANCFRANKIA"/>
</dbReference>
<comment type="caution">
    <text evidence="2">The sequence shown here is derived from an EMBL/GenBank/DDBJ whole genome shotgun (WGS) entry which is preliminary data.</text>
</comment>
<dbReference type="Gene3D" id="1.50.10.20">
    <property type="match status" value="1"/>
</dbReference>
<dbReference type="CDD" id="cd04434">
    <property type="entry name" value="LanC_like"/>
    <property type="match status" value="1"/>
</dbReference>
<feature type="binding site" evidence="1">
    <location>
        <position position="301"/>
    </location>
    <ligand>
        <name>Zn(2+)</name>
        <dbReference type="ChEBI" id="CHEBI:29105"/>
    </ligand>
</feature>
<dbReference type="AlphaFoldDB" id="A0A967AQQ8"/>
<dbReference type="GO" id="GO:0031179">
    <property type="term" value="P:peptide modification"/>
    <property type="evidence" value="ECO:0007669"/>
    <property type="project" value="InterPro"/>
</dbReference>
<dbReference type="RefSeq" id="WP_152572943.1">
    <property type="nucleotide sequence ID" value="NZ_VIKU02000001.1"/>
</dbReference>
<dbReference type="Pfam" id="PF05147">
    <property type="entry name" value="LANC_like"/>
    <property type="match status" value="1"/>
</dbReference>
<dbReference type="GO" id="GO:0046872">
    <property type="term" value="F:metal ion binding"/>
    <property type="evidence" value="ECO:0007669"/>
    <property type="project" value="UniProtKB-KW"/>
</dbReference>
<evidence type="ECO:0000256" key="1">
    <source>
        <dbReference type="PIRSR" id="PIRSR607822-1"/>
    </source>
</evidence>
<evidence type="ECO:0000313" key="2">
    <source>
        <dbReference type="EMBL" id="NHF58449.1"/>
    </source>
</evidence>
<keyword evidence="3" id="KW-1185">Reference proteome</keyword>
<dbReference type="EMBL" id="VIKU02000001">
    <property type="protein sequence ID" value="NHF58449.1"/>
    <property type="molecule type" value="Genomic_DNA"/>
</dbReference>
<dbReference type="SMART" id="SM01260">
    <property type="entry name" value="LANC_like"/>
    <property type="match status" value="1"/>
</dbReference>
<evidence type="ECO:0008006" key="4">
    <source>
        <dbReference type="Google" id="ProtNLM"/>
    </source>
</evidence>
<dbReference type="Proteomes" id="UP000707206">
    <property type="component" value="Unassembled WGS sequence"/>
</dbReference>
<feature type="binding site" evidence="1">
    <location>
        <position position="354"/>
    </location>
    <ligand>
        <name>Zn(2+)</name>
        <dbReference type="ChEBI" id="CHEBI:29105"/>
    </ligand>
</feature>
<gene>
    <name evidence="2" type="ORF">FK220_003810</name>
</gene>
<reference evidence="2" key="2">
    <citation type="submission" date="2020-03" db="EMBL/GenBank/DDBJ databases">
        <title>Flavobacteriaceae bacterium strain TP-CH-4, a member of the family Flavobacteriaceae isolated from a deep-sea seamount.</title>
        <authorList>
            <person name="Zhang D.-C."/>
        </authorList>
    </citation>
    <scope>NUCLEOTIDE SEQUENCE</scope>
    <source>
        <strain evidence="2">TP-CH-4</strain>
    </source>
</reference>
<reference evidence="2" key="1">
    <citation type="submission" date="2019-07" db="EMBL/GenBank/DDBJ databases">
        <authorList>
            <person name="De-Chao Zhang Q."/>
        </authorList>
    </citation>
    <scope>NUCLEOTIDE SEQUENCE</scope>
    <source>
        <strain evidence="2">TP-CH-4</strain>
    </source>
</reference>
<keyword evidence="1" id="KW-0479">Metal-binding</keyword>
<proteinExistence type="predicted"/>
<protein>
    <recommendedName>
        <fullName evidence="4">Lanthionine synthetase C-like protein</fullName>
    </recommendedName>
</protein>
<dbReference type="PANTHER" id="PTHR12736">
    <property type="entry name" value="LANC-LIKE PROTEIN"/>
    <property type="match status" value="1"/>
</dbReference>
<dbReference type="PANTHER" id="PTHR12736:SF21">
    <property type="entry name" value="LANC-LIKE PROTEIN 2"/>
    <property type="match status" value="1"/>
</dbReference>
<dbReference type="InterPro" id="IPR007822">
    <property type="entry name" value="LANC-like"/>
</dbReference>
<evidence type="ECO:0000313" key="3">
    <source>
        <dbReference type="Proteomes" id="UP000707206"/>
    </source>
</evidence>
<keyword evidence="1" id="KW-0862">Zinc</keyword>
<sequence length="453" mass="50829">MGKINTILYIPALILFVTPTIFCCCSQKDNPEPKESKWLVLAKKSENYLQKAKYSTADGGQAWKVMPDSLEISPDNTLYSGTAGVVLFYLELYNATKDSTYLNEAVKGSNHLLRSLNDSVFGLSGAGLYTGLAGTGFTLTETYKNTREKRYAKAALKTVNLLEKMAMVSKNGIHWDSIPDIIYGSAGIGLYLHYIAKELDYDKADQLAIKAADGVLDLADKSPNGLRWKFRPNHRYYMDNFSHGTSGVAYFLAETYKRTKDKKYLDAAIKSTRLLDSISNDKGYIPHHLPGGEGLYYLNWCHGPAGTSRLYYNLYRITGDSNWMDKIKKPADNLLKEGIEKRQTPGYWNNVGRCCGTASLGDYYLSLFHITGDNKYWEFAEKLTQNILDRATYEENQIKWIHAENRLNPNELAAQTGLMQGSAGIGLWFLKLNAQQLDTITSIRIPDEPKIGG</sequence>
<organism evidence="2 3">
    <name type="scientific">Pelagihabitans pacificus</name>
    <dbReference type="NCBI Taxonomy" id="2696054"/>
    <lineage>
        <taxon>Bacteria</taxon>
        <taxon>Pseudomonadati</taxon>
        <taxon>Bacteroidota</taxon>
        <taxon>Flavobacteriia</taxon>
        <taxon>Flavobacteriales</taxon>
        <taxon>Flavobacteriaceae</taxon>
        <taxon>Pelagihabitans</taxon>
    </lineage>
</organism>
<dbReference type="PRINTS" id="PR01950">
    <property type="entry name" value="LANCSUPER"/>
</dbReference>
<dbReference type="GO" id="GO:0005886">
    <property type="term" value="C:plasma membrane"/>
    <property type="evidence" value="ECO:0007669"/>
    <property type="project" value="TreeGrafter"/>
</dbReference>
<dbReference type="SUPFAM" id="SSF158745">
    <property type="entry name" value="LanC-like"/>
    <property type="match status" value="1"/>
</dbReference>
<name>A0A967AQQ8_9FLAO</name>